<dbReference type="RefSeq" id="WP_323260890.1">
    <property type="nucleotide sequence ID" value="NZ_JAYGIE010000024.1"/>
</dbReference>
<protein>
    <submittedName>
        <fullName evidence="1">Uncharacterized protein</fullName>
    </submittedName>
</protein>
<comment type="caution">
    <text evidence="1">The sequence shown here is derived from an EMBL/GenBank/DDBJ whole genome shotgun (WGS) entry which is preliminary data.</text>
</comment>
<keyword evidence="2" id="KW-1185">Reference proteome</keyword>
<sequence length="123" mass="13207">MKNVKQATKLSKSQNGKTIQLFIVLIILTIGESKILSSLVLAQSNAVGLAISESNKVASATATYEDSGNPNVKINATSNDVKINITPNDTSTKDLTINNNDLLFEDDLIETDTSLIDLLVDLD</sequence>
<evidence type="ECO:0000313" key="2">
    <source>
        <dbReference type="Proteomes" id="UP001301388"/>
    </source>
</evidence>
<proteinExistence type="predicted"/>
<accession>A0ABU5TIB8</accession>
<dbReference type="EMBL" id="JAYGIE010000024">
    <property type="protein sequence ID" value="MEA5477388.1"/>
    <property type="molecule type" value="Genomic_DNA"/>
</dbReference>
<evidence type="ECO:0000313" key="1">
    <source>
        <dbReference type="EMBL" id="MEA5477388.1"/>
    </source>
</evidence>
<organism evidence="1 2">
    <name type="scientific">Pseudanabaena galeata UHCC 0370</name>
    <dbReference type="NCBI Taxonomy" id="3110310"/>
    <lineage>
        <taxon>Bacteria</taxon>
        <taxon>Bacillati</taxon>
        <taxon>Cyanobacteriota</taxon>
        <taxon>Cyanophyceae</taxon>
        <taxon>Pseudanabaenales</taxon>
        <taxon>Pseudanabaenaceae</taxon>
        <taxon>Pseudanabaena</taxon>
    </lineage>
</organism>
<reference evidence="1 2" key="1">
    <citation type="submission" date="2023-12" db="EMBL/GenBank/DDBJ databases">
        <title>Baltic Sea Cyanobacteria.</title>
        <authorList>
            <person name="Delbaje E."/>
            <person name="Fewer D.P."/>
            <person name="Shishido T.K."/>
        </authorList>
    </citation>
    <scope>NUCLEOTIDE SEQUENCE [LARGE SCALE GENOMIC DNA]</scope>
    <source>
        <strain evidence="1 2">UHCC 0370</strain>
    </source>
</reference>
<gene>
    <name evidence="1" type="ORF">VB774_07120</name>
</gene>
<dbReference type="Proteomes" id="UP001301388">
    <property type="component" value="Unassembled WGS sequence"/>
</dbReference>
<name>A0ABU5TIB8_9CYAN</name>